<gene>
    <name evidence="1" type="ORF">MNR06_12840</name>
</gene>
<name>A0ABY4C6Q1_9BACT</name>
<dbReference type="EMBL" id="CP093442">
    <property type="protein sequence ID" value="UOF00585.1"/>
    <property type="molecule type" value="Genomic_DNA"/>
</dbReference>
<proteinExistence type="predicted"/>
<sequence length="212" mass="24213">MELLDLVNIPDEKRDHQWEIDFFMAVTKGNLKLLHDAPQKGPDNWPYLLAETGPDATESANKIMQWTALKGVGLVVNPRKDYPDYVFTYGMLWHFKETGLFYRTAEESPVGTLELQEGQKLHAGPPAPHYLPQYVRNILKEFFRDQGVHRPKILVMSMDRKHYDLAFSLESLGNPPTREHQGIAEAISWFLPPHYSVALVSEKGLPAFVDLA</sequence>
<dbReference type="RefSeq" id="WP_243536684.1">
    <property type="nucleotide sequence ID" value="NZ_CP093442.1"/>
</dbReference>
<organism evidence="1 2">
    <name type="scientific">Bdellovibrio reynosensis</name>
    <dbReference type="NCBI Taxonomy" id="2835041"/>
    <lineage>
        <taxon>Bacteria</taxon>
        <taxon>Pseudomonadati</taxon>
        <taxon>Bdellovibrionota</taxon>
        <taxon>Bdellovibrionia</taxon>
        <taxon>Bdellovibrionales</taxon>
        <taxon>Pseudobdellovibrionaceae</taxon>
        <taxon>Bdellovibrio</taxon>
    </lineage>
</organism>
<dbReference type="Proteomes" id="UP000830116">
    <property type="component" value="Chromosome"/>
</dbReference>
<keyword evidence="2" id="KW-1185">Reference proteome</keyword>
<protein>
    <submittedName>
        <fullName evidence="1">Uncharacterized protein</fullName>
    </submittedName>
</protein>
<accession>A0ABY4C6Q1</accession>
<reference evidence="1" key="1">
    <citation type="submission" date="2022-03" db="EMBL/GenBank/DDBJ databases">
        <title>Genome Identification and Characterization of new species Bdellovibrio reynosense LBG001 sp. nov. from a Mexico soil sample.</title>
        <authorList>
            <person name="Camilli A."/>
            <person name="Ajao Y."/>
            <person name="Guo X."/>
        </authorList>
    </citation>
    <scope>NUCLEOTIDE SEQUENCE</scope>
    <source>
        <strain evidence="1">LBG001</strain>
    </source>
</reference>
<evidence type="ECO:0000313" key="1">
    <source>
        <dbReference type="EMBL" id="UOF00585.1"/>
    </source>
</evidence>
<evidence type="ECO:0000313" key="2">
    <source>
        <dbReference type="Proteomes" id="UP000830116"/>
    </source>
</evidence>